<dbReference type="AlphaFoldDB" id="A0A1I8JDD8"/>
<dbReference type="Proteomes" id="UP000095280">
    <property type="component" value="Unplaced"/>
</dbReference>
<keyword evidence="2" id="KW-1185">Reference proteome</keyword>
<dbReference type="InterPro" id="IPR043519">
    <property type="entry name" value="NT_sf"/>
</dbReference>
<evidence type="ECO:0000259" key="1">
    <source>
        <dbReference type="Pfam" id="PF22600"/>
    </source>
</evidence>
<reference evidence="3" key="1">
    <citation type="submission" date="2016-11" db="UniProtKB">
        <authorList>
            <consortium name="WormBaseParasite"/>
        </authorList>
    </citation>
    <scope>IDENTIFICATION</scope>
</reference>
<dbReference type="SUPFAM" id="SSF81631">
    <property type="entry name" value="PAP/OAS1 substrate-binding domain"/>
    <property type="match status" value="1"/>
</dbReference>
<dbReference type="GO" id="GO:0016779">
    <property type="term" value="F:nucleotidyltransferase activity"/>
    <property type="evidence" value="ECO:0007669"/>
    <property type="project" value="TreeGrafter"/>
</dbReference>
<dbReference type="Gene3D" id="1.10.1410.10">
    <property type="match status" value="1"/>
</dbReference>
<dbReference type="GO" id="GO:0031123">
    <property type="term" value="P:RNA 3'-end processing"/>
    <property type="evidence" value="ECO:0007669"/>
    <property type="project" value="TreeGrafter"/>
</dbReference>
<accession>A0A1I8JDD8</accession>
<name>A0A1I8JDD8_9PLAT</name>
<dbReference type="InterPro" id="IPR054708">
    <property type="entry name" value="MTPAP-like_central"/>
</dbReference>
<sequence>MSRGIVESASRSLAIRVHPTALPALLSKLGQARPAKSATYLVKEQALLVEYNRPFAVEKALAHLKVQQPFLNYPVLSDPNSWSGNVKVSDTADSNIISSIMKLRNKLKLDVIPDFNWPAFRSELLAEKSLSSQMLTYYNRRLLNKQQVVLRTVLAIGINSLVQSLSAGVALKIVGSLRTGTSFEKSDCDMNLWFYDDCCSHLCRGDFNPNAAPVPDRLTQCLESFSNLRIVPLRNHHPIGYSSPTFPNRVFLANLGLLLRDVDPAVTDLQCHTGAKVPVIRAKHKFLGFNFDVSLSTRFNHKLNYLVSSLSSSCPPFTPLLIVVKGICKESRLRMIHADDYSGQLTTFKLTALLIYFLQGCGYVPPLSRLLKLVSDPAQLHAFSYLPATESQRIRDAFSRNARNLETLLKQFLRFLINYDFSEKALDLLNFTELSRSQLPLELRSDFMVVLNPTADWPTNVTRNIRADDWKQHCEAFARVLEHLESQTDRDSEQWGLVGLFDFPETDLGDPVCDRLQQAIDGAVGWGLPGHRSSGYC</sequence>
<evidence type="ECO:0000313" key="2">
    <source>
        <dbReference type="Proteomes" id="UP000095280"/>
    </source>
</evidence>
<dbReference type="PANTHER" id="PTHR12271:SF40">
    <property type="entry name" value="POLY(A) RNA POLYMERASE GLD2"/>
    <property type="match status" value="1"/>
</dbReference>
<dbReference type="PANTHER" id="PTHR12271">
    <property type="entry name" value="POLY A POLYMERASE CID PAP -RELATED"/>
    <property type="match status" value="1"/>
</dbReference>
<proteinExistence type="predicted"/>
<dbReference type="SUPFAM" id="SSF81301">
    <property type="entry name" value="Nucleotidyltransferase"/>
    <property type="match status" value="1"/>
</dbReference>
<dbReference type="Pfam" id="PF22600">
    <property type="entry name" value="MTPAP-like_central"/>
    <property type="match status" value="1"/>
</dbReference>
<evidence type="ECO:0000313" key="3">
    <source>
        <dbReference type="WBParaSite" id="maker-uti_cns_0046834-snap-gene-0.6-mRNA-1"/>
    </source>
</evidence>
<dbReference type="WBParaSite" id="maker-uti_cns_0046834-snap-gene-0.6-mRNA-1">
    <property type="protein sequence ID" value="maker-uti_cns_0046834-snap-gene-0.6-mRNA-1"/>
    <property type="gene ID" value="maker-uti_cns_0046834-snap-gene-0.6"/>
</dbReference>
<feature type="domain" description="Poly(A) RNA polymerase mitochondrial-like central palm" evidence="1">
    <location>
        <begin position="130"/>
        <end position="297"/>
    </location>
</feature>
<organism evidence="2 3">
    <name type="scientific">Macrostomum lignano</name>
    <dbReference type="NCBI Taxonomy" id="282301"/>
    <lineage>
        <taxon>Eukaryota</taxon>
        <taxon>Metazoa</taxon>
        <taxon>Spiralia</taxon>
        <taxon>Lophotrochozoa</taxon>
        <taxon>Platyhelminthes</taxon>
        <taxon>Rhabditophora</taxon>
        <taxon>Macrostomorpha</taxon>
        <taxon>Macrostomida</taxon>
        <taxon>Macrostomidae</taxon>
        <taxon>Macrostomum</taxon>
    </lineage>
</organism>
<protein>
    <submittedName>
        <fullName evidence="3">Mab-21 domain-containing protein</fullName>
    </submittedName>
</protein>